<sequence>MAAAGCGRACALLLQVTTPYSDVTGSWRSAKTRLCGGVKLLSLKRHREEKDFPAPLYHRVPHGENVMLQDHVRCHAQRGWRRSLDADKSTTACAHWLSMTSLQGE</sequence>
<gene>
    <name evidence="1" type="ORF">JOB18_036582</name>
</gene>
<dbReference type="EMBL" id="JAGKHQ010000021">
    <property type="protein sequence ID" value="KAG7475737.1"/>
    <property type="molecule type" value="Genomic_DNA"/>
</dbReference>
<dbReference type="AlphaFoldDB" id="A0AAV6PX81"/>
<reference evidence="1 2" key="1">
    <citation type="journal article" date="2021" name="Sci. Rep.">
        <title>Chromosome anchoring in Senegalese sole (Solea senegalensis) reveals sex-associated markers and genome rearrangements in flatfish.</title>
        <authorList>
            <person name="Guerrero-Cozar I."/>
            <person name="Gomez-Garrido J."/>
            <person name="Berbel C."/>
            <person name="Martinez-Blanch J.F."/>
            <person name="Alioto T."/>
            <person name="Claros M.G."/>
            <person name="Gagnaire P.A."/>
            <person name="Manchado M."/>
        </authorList>
    </citation>
    <scope>NUCLEOTIDE SEQUENCE [LARGE SCALE GENOMIC DNA]</scope>
    <source>
        <strain evidence="1">Sse05_10M</strain>
    </source>
</reference>
<dbReference type="Proteomes" id="UP000693946">
    <property type="component" value="Linkage Group LG9"/>
</dbReference>
<protein>
    <submittedName>
        <fullName evidence="1">Uncharacterized protein</fullName>
    </submittedName>
</protein>
<keyword evidence="2" id="KW-1185">Reference proteome</keyword>
<evidence type="ECO:0000313" key="1">
    <source>
        <dbReference type="EMBL" id="KAG7475737.1"/>
    </source>
</evidence>
<comment type="caution">
    <text evidence="1">The sequence shown here is derived from an EMBL/GenBank/DDBJ whole genome shotgun (WGS) entry which is preliminary data.</text>
</comment>
<organism evidence="1 2">
    <name type="scientific">Solea senegalensis</name>
    <name type="common">Senegalese sole</name>
    <dbReference type="NCBI Taxonomy" id="28829"/>
    <lineage>
        <taxon>Eukaryota</taxon>
        <taxon>Metazoa</taxon>
        <taxon>Chordata</taxon>
        <taxon>Craniata</taxon>
        <taxon>Vertebrata</taxon>
        <taxon>Euteleostomi</taxon>
        <taxon>Actinopterygii</taxon>
        <taxon>Neopterygii</taxon>
        <taxon>Teleostei</taxon>
        <taxon>Neoteleostei</taxon>
        <taxon>Acanthomorphata</taxon>
        <taxon>Carangaria</taxon>
        <taxon>Pleuronectiformes</taxon>
        <taxon>Pleuronectoidei</taxon>
        <taxon>Soleidae</taxon>
        <taxon>Solea</taxon>
    </lineage>
</organism>
<proteinExistence type="predicted"/>
<name>A0AAV6PX81_SOLSE</name>
<accession>A0AAV6PX81</accession>
<evidence type="ECO:0000313" key="2">
    <source>
        <dbReference type="Proteomes" id="UP000693946"/>
    </source>
</evidence>